<dbReference type="OrthoDB" id="9921657at2"/>
<evidence type="ECO:0000313" key="1">
    <source>
        <dbReference type="EMBL" id="AWM34480.1"/>
    </source>
</evidence>
<sequence length="108" mass="12508">MKRPARFGLVLLPLVVVLFGNCRGGVYGFINGLGPTRRARLNDAIAQRLVLRAAARQRLHGRARHTELRRIEALTDARIDSLRFGEFERRNFAHRRSKIERRLRHGNQ</sequence>
<keyword evidence="2" id="KW-1185">Reference proteome</keyword>
<evidence type="ECO:0000313" key="2">
    <source>
        <dbReference type="Proteomes" id="UP000245999"/>
    </source>
</evidence>
<name>A0A2Z3H0D9_9BACT</name>
<dbReference type="KEGG" id="hnv:DDQ68_17830"/>
<reference evidence="2" key="1">
    <citation type="submission" date="2018-04" db="EMBL/GenBank/DDBJ databases">
        <title>Complete genome of Antarctic heterotrophic bacterium Hymenobacter nivis.</title>
        <authorList>
            <person name="Terashima M."/>
        </authorList>
    </citation>
    <scope>NUCLEOTIDE SEQUENCE [LARGE SCALE GENOMIC DNA]</scope>
    <source>
        <strain evidence="2">NBRC 111535</strain>
    </source>
</reference>
<dbReference type="Proteomes" id="UP000245999">
    <property type="component" value="Chromosome"/>
</dbReference>
<organism evidence="1 2">
    <name type="scientific">Hymenobacter nivis</name>
    <dbReference type="NCBI Taxonomy" id="1850093"/>
    <lineage>
        <taxon>Bacteria</taxon>
        <taxon>Pseudomonadati</taxon>
        <taxon>Bacteroidota</taxon>
        <taxon>Cytophagia</taxon>
        <taxon>Cytophagales</taxon>
        <taxon>Hymenobacteraceae</taxon>
        <taxon>Hymenobacter</taxon>
    </lineage>
</organism>
<dbReference type="RefSeq" id="WP_109657515.1">
    <property type="nucleotide sequence ID" value="NZ_CP029145.1"/>
</dbReference>
<dbReference type="EMBL" id="CP029145">
    <property type="protein sequence ID" value="AWM34480.1"/>
    <property type="molecule type" value="Genomic_DNA"/>
</dbReference>
<accession>A0A2Z3H0D9</accession>
<protein>
    <submittedName>
        <fullName evidence="1">Uncharacterized protein</fullName>
    </submittedName>
</protein>
<dbReference type="AlphaFoldDB" id="A0A2Z3H0D9"/>
<gene>
    <name evidence="1" type="ORF">DDQ68_17830</name>
</gene>
<proteinExistence type="predicted"/>